<organism evidence="4 5">
    <name type="scientific">Chromobacterium sinusclupearum</name>
    <dbReference type="NCBI Taxonomy" id="2077146"/>
    <lineage>
        <taxon>Bacteria</taxon>
        <taxon>Pseudomonadati</taxon>
        <taxon>Pseudomonadota</taxon>
        <taxon>Betaproteobacteria</taxon>
        <taxon>Neisseriales</taxon>
        <taxon>Chromobacteriaceae</taxon>
        <taxon>Chromobacterium</taxon>
    </lineage>
</organism>
<keyword evidence="1 4" id="KW-0378">Hydrolase</keyword>
<feature type="domain" description="Peptidase M20 dimerisation" evidence="3">
    <location>
        <begin position="189"/>
        <end position="280"/>
    </location>
</feature>
<dbReference type="RefSeq" id="WP_103321562.1">
    <property type="nucleotide sequence ID" value="NZ_PPTF01000078.1"/>
</dbReference>
<evidence type="ECO:0000313" key="4">
    <source>
        <dbReference type="EMBL" id="POA97185.1"/>
    </source>
</evidence>
<evidence type="ECO:0000256" key="2">
    <source>
        <dbReference type="PIRSR" id="PIRSR005962-1"/>
    </source>
</evidence>
<dbReference type="InterPro" id="IPR017439">
    <property type="entry name" value="Amidohydrolase"/>
</dbReference>
<dbReference type="InterPro" id="IPR011650">
    <property type="entry name" value="Peptidase_M20_dimer"/>
</dbReference>
<dbReference type="InterPro" id="IPR036264">
    <property type="entry name" value="Bact_exopeptidase_dim_dom"/>
</dbReference>
<dbReference type="FunFam" id="3.30.70.360:FF:000001">
    <property type="entry name" value="N-acetyldiaminopimelate deacetylase"/>
    <property type="match status" value="1"/>
</dbReference>
<reference evidence="4 5" key="1">
    <citation type="submission" date="2018-01" db="EMBL/GenBank/DDBJ databases">
        <title>Genomic Sequence of Chromobacterium MWU13-2610 from wild cranberry bogs within the Cape Cod National Seashore.</title>
        <authorList>
            <person name="O'Hara-Hanley K."/>
            <person name="Soby S."/>
            <person name="Harrison A."/>
        </authorList>
    </citation>
    <scope>NUCLEOTIDE SEQUENCE [LARGE SCALE GENOMIC DNA]</scope>
    <source>
        <strain evidence="4 5">MWU13-2610</strain>
    </source>
</reference>
<sequence length="393" mass="41335">MSQPQGIIAAIRDGEPEFIAIRHAIHAHPELGFEEEATSRLVAESLRSWGYSVTTGLGGTGVVGQLQCGSGTRRLGIRADMDALPIHEETGLPYASRLPGKMHACGHDGHTAILLAAARYLAQSRNFDGTLNLIFQPAEEGQGGAARMMAEGLFDRFPCDAVFALHNGPTLPAGSFVVQPGVLAASADSVTITLTGKGGHGGMPHTCVDPVVAMASVILSLQTIVSRNLAPDQPAVVTIGAALAGSVCNVIPDSARLELTVRTFSPAVQQQIEQRLRELVTLQAQSFGVTAEIVWQPVTRVLINSPAETRIAREVAEAMVGPQGIVPLPAGAMGGDDFSWMLEQVPGCYVVLGNGIGSKGGCMIHNPGYDFNDEILSVGASYWARLAEAFLRG</sequence>
<dbReference type="GO" id="GO:0019877">
    <property type="term" value="P:diaminopimelate biosynthetic process"/>
    <property type="evidence" value="ECO:0007669"/>
    <property type="project" value="UniProtKB-ARBA"/>
</dbReference>
<dbReference type="PANTHER" id="PTHR11014:SF63">
    <property type="entry name" value="METALLOPEPTIDASE, PUTATIVE (AFU_ORTHOLOGUE AFUA_6G09600)-RELATED"/>
    <property type="match status" value="1"/>
</dbReference>
<dbReference type="GO" id="GO:0050118">
    <property type="term" value="F:N-acetyldiaminopimelate deacetylase activity"/>
    <property type="evidence" value="ECO:0007669"/>
    <property type="project" value="UniProtKB-ARBA"/>
</dbReference>
<dbReference type="NCBIfam" id="TIGR01891">
    <property type="entry name" value="amidohydrolases"/>
    <property type="match status" value="1"/>
</dbReference>
<comment type="caution">
    <text evidence="4">The sequence shown here is derived from an EMBL/GenBank/DDBJ whole genome shotgun (WGS) entry which is preliminary data.</text>
</comment>
<comment type="cofactor">
    <cofactor evidence="2">
        <name>Mn(2+)</name>
        <dbReference type="ChEBI" id="CHEBI:29035"/>
    </cofactor>
    <text evidence="2">The Mn(2+) ion enhances activity.</text>
</comment>
<evidence type="ECO:0000259" key="3">
    <source>
        <dbReference type="Pfam" id="PF07687"/>
    </source>
</evidence>
<dbReference type="CDD" id="cd05666">
    <property type="entry name" value="M20_Acy1-like"/>
    <property type="match status" value="1"/>
</dbReference>
<accession>A0A2K4MKA6</accession>
<dbReference type="Gene3D" id="3.30.70.360">
    <property type="match status" value="1"/>
</dbReference>
<name>A0A2K4MKA6_9NEIS</name>
<dbReference type="Proteomes" id="UP000236416">
    <property type="component" value="Unassembled WGS sequence"/>
</dbReference>
<evidence type="ECO:0000256" key="1">
    <source>
        <dbReference type="ARBA" id="ARBA00022801"/>
    </source>
</evidence>
<dbReference type="GO" id="GO:0046872">
    <property type="term" value="F:metal ion binding"/>
    <property type="evidence" value="ECO:0007669"/>
    <property type="project" value="UniProtKB-KW"/>
</dbReference>
<feature type="binding site" evidence="2">
    <location>
        <position position="365"/>
    </location>
    <ligand>
        <name>Mn(2+)</name>
        <dbReference type="ChEBI" id="CHEBI:29035"/>
        <label>2</label>
    </ligand>
</feature>
<feature type="binding site" evidence="2">
    <location>
        <position position="105"/>
    </location>
    <ligand>
        <name>Mn(2+)</name>
        <dbReference type="ChEBI" id="CHEBI:29035"/>
        <label>2</label>
    </ligand>
</feature>
<evidence type="ECO:0000313" key="5">
    <source>
        <dbReference type="Proteomes" id="UP000236416"/>
    </source>
</evidence>
<dbReference type="Pfam" id="PF01546">
    <property type="entry name" value="Peptidase_M20"/>
    <property type="match status" value="1"/>
</dbReference>
<gene>
    <name evidence="4" type="ORF">C2134_18495</name>
</gene>
<dbReference type="SUPFAM" id="SSF55031">
    <property type="entry name" value="Bacterial exopeptidase dimerisation domain"/>
    <property type="match status" value="1"/>
</dbReference>
<keyword evidence="2" id="KW-0479">Metal-binding</keyword>
<dbReference type="EMBL" id="PPTF01000078">
    <property type="protein sequence ID" value="POA97185.1"/>
    <property type="molecule type" value="Genomic_DNA"/>
</dbReference>
<feature type="binding site" evidence="2">
    <location>
        <position position="140"/>
    </location>
    <ligand>
        <name>Mn(2+)</name>
        <dbReference type="ChEBI" id="CHEBI:29035"/>
        <label>2</label>
    </ligand>
</feature>
<dbReference type="AlphaFoldDB" id="A0A2K4MKA6"/>
<dbReference type="Gene3D" id="3.40.630.10">
    <property type="entry name" value="Zn peptidases"/>
    <property type="match status" value="1"/>
</dbReference>
<dbReference type="Pfam" id="PF07687">
    <property type="entry name" value="M20_dimer"/>
    <property type="match status" value="1"/>
</dbReference>
<feature type="binding site" evidence="2">
    <location>
        <position position="107"/>
    </location>
    <ligand>
        <name>Mn(2+)</name>
        <dbReference type="ChEBI" id="CHEBI:29035"/>
        <label>2</label>
    </ligand>
</feature>
<keyword evidence="5" id="KW-1185">Reference proteome</keyword>
<protein>
    <submittedName>
        <fullName evidence="4">Amidohydrolase</fullName>
    </submittedName>
</protein>
<dbReference type="PIRSF" id="PIRSF005962">
    <property type="entry name" value="Pept_M20D_amidohydro"/>
    <property type="match status" value="1"/>
</dbReference>
<proteinExistence type="predicted"/>
<dbReference type="InterPro" id="IPR002933">
    <property type="entry name" value="Peptidase_M20"/>
</dbReference>
<keyword evidence="2" id="KW-0464">Manganese</keyword>
<dbReference type="SUPFAM" id="SSF53187">
    <property type="entry name" value="Zn-dependent exopeptidases"/>
    <property type="match status" value="1"/>
</dbReference>
<dbReference type="PANTHER" id="PTHR11014">
    <property type="entry name" value="PEPTIDASE M20 FAMILY MEMBER"/>
    <property type="match status" value="1"/>
</dbReference>
<feature type="binding site" evidence="2">
    <location>
        <position position="166"/>
    </location>
    <ligand>
        <name>Mn(2+)</name>
        <dbReference type="ChEBI" id="CHEBI:29035"/>
        <label>2</label>
    </ligand>
</feature>